<dbReference type="Proteomes" id="UP000887226">
    <property type="component" value="Unassembled WGS sequence"/>
</dbReference>
<reference evidence="2" key="1">
    <citation type="journal article" date="2021" name="IMA Fungus">
        <title>Genomic characterization of three marine fungi, including Emericellopsis atlantica sp. nov. with signatures of a generalist lifestyle and marine biomass degradation.</title>
        <authorList>
            <person name="Hagestad O.C."/>
            <person name="Hou L."/>
            <person name="Andersen J.H."/>
            <person name="Hansen E.H."/>
            <person name="Altermark B."/>
            <person name="Li C."/>
            <person name="Kuhnert E."/>
            <person name="Cox R.J."/>
            <person name="Crous P.W."/>
            <person name="Spatafora J.W."/>
            <person name="Lail K."/>
            <person name="Amirebrahimi M."/>
            <person name="Lipzen A."/>
            <person name="Pangilinan J."/>
            <person name="Andreopoulos W."/>
            <person name="Hayes R.D."/>
            <person name="Ng V."/>
            <person name="Grigoriev I.V."/>
            <person name="Jackson S.A."/>
            <person name="Sutton T.D.S."/>
            <person name="Dobson A.D.W."/>
            <person name="Rama T."/>
        </authorList>
    </citation>
    <scope>NUCLEOTIDE SEQUENCE</scope>
    <source>
        <strain evidence="2">TRa3180A</strain>
    </source>
</reference>
<dbReference type="EMBL" id="MU254100">
    <property type="protein sequence ID" value="KAG9242211.1"/>
    <property type="molecule type" value="Genomic_DNA"/>
</dbReference>
<keyword evidence="3" id="KW-1185">Reference proteome</keyword>
<feature type="region of interest" description="Disordered" evidence="1">
    <location>
        <begin position="315"/>
        <end position="367"/>
    </location>
</feature>
<proteinExistence type="predicted"/>
<dbReference type="OrthoDB" id="3485856at2759"/>
<sequence length="367" mass="41375">MMSANLLQITPPESFTSSPPTPPATEEKSVPAISHVLAEVRQHKDGHYPAPGEHWHKFPLNGHQYDSLQRQLRKEGLWDHYKHKIRYDCFPLANLYVLRMPSSLHESFVFLIAQDILRQLHKIGQGSSPSAIFAGDIENSASAEISFKETGYGSHQPDIAFQHFEAQYPGVIVELSYSQKKSDLSRLAHEYILGSDADIRVMIGIDVEYKGSRKASISIWRPHVEVDDAGERELCVVQTVTDQLFRDDVGNLVPDSQASLQLRLEDFGTEAFAVNFPGLTGDVHISAEQLFAYLERAEAKAKRVKDGEGLVRSTKPWVRKRRRDSTPPEQLDPDREGRFAEQEQRALNNAMRDDVSYKASSSVADHE</sequence>
<comment type="caution">
    <text evidence="2">The sequence shown here is derived from an EMBL/GenBank/DDBJ whole genome shotgun (WGS) entry which is preliminary data.</text>
</comment>
<feature type="region of interest" description="Disordered" evidence="1">
    <location>
        <begin position="1"/>
        <end position="28"/>
    </location>
</feature>
<accession>A0A9P7YYR2</accession>
<evidence type="ECO:0000313" key="2">
    <source>
        <dbReference type="EMBL" id="KAG9242211.1"/>
    </source>
</evidence>
<dbReference type="AlphaFoldDB" id="A0A9P7YYR2"/>
<gene>
    <name evidence="2" type="ORF">BJ878DRAFT_184433</name>
</gene>
<name>A0A9P7YYR2_9HELO</name>
<organism evidence="2 3">
    <name type="scientific">Calycina marina</name>
    <dbReference type="NCBI Taxonomy" id="1763456"/>
    <lineage>
        <taxon>Eukaryota</taxon>
        <taxon>Fungi</taxon>
        <taxon>Dikarya</taxon>
        <taxon>Ascomycota</taxon>
        <taxon>Pezizomycotina</taxon>
        <taxon>Leotiomycetes</taxon>
        <taxon>Helotiales</taxon>
        <taxon>Pezizellaceae</taxon>
        <taxon>Calycina</taxon>
    </lineage>
</organism>
<evidence type="ECO:0000313" key="3">
    <source>
        <dbReference type="Proteomes" id="UP000887226"/>
    </source>
</evidence>
<evidence type="ECO:0000256" key="1">
    <source>
        <dbReference type="SAM" id="MobiDB-lite"/>
    </source>
</evidence>
<feature type="compositionally biased region" description="Polar residues" evidence="1">
    <location>
        <begin position="358"/>
        <end position="367"/>
    </location>
</feature>
<feature type="compositionally biased region" description="Basic and acidic residues" evidence="1">
    <location>
        <begin position="332"/>
        <end position="344"/>
    </location>
</feature>
<protein>
    <submittedName>
        <fullName evidence="2">Uncharacterized protein</fullName>
    </submittedName>
</protein>